<dbReference type="OrthoDB" id="1588050at2759"/>
<dbReference type="Proteomes" id="UP000507245">
    <property type="component" value="Unassembled WGS sequence"/>
</dbReference>
<gene>
    <name evidence="1" type="ORF">ORAREDHAP_LOCUS40716</name>
</gene>
<proteinExistence type="predicted"/>
<dbReference type="PANTHER" id="PTHR36746:SF3">
    <property type="entry name" value="DUF4005 DOMAIN-CONTAINING PROTEIN"/>
    <property type="match status" value="1"/>
</dbReference>
<sequence>MGRIDHGKSYKKASRAATMNFPKDIIILALGNLGSFCFIKEMLSKLRSLPKFSHISMENSEDGSNSKGMCEKIFSSLCPNFQTNHHGHRHHKLEPTPTSVAPNTSLPVPTHDHTGYSNSVQIKLTNVSGAEPAPTGIPRMPKAEMSMANNDAFSEYINRTKFKIKAMSSNVGIERVASRAGDVYETKQDDNEKDMFTDFVNRAKFKIRKTSSIGSGRNISFKK</sequence>
<name>A0A6J5XU17_PRUAR</name>
<dbReference type="AlphaFoldDB" id="A0A6J5XU17"/>
<keyword evidence="2" id="KW-1185">Reference proteome</keyword>
<evidence type="ECO:0000313" key="1">
    <source>
        <dbReference type="EMBL" id="CAB4315883.1"/>
    </source>
</evidence>
<accession>A0A6J5XU17</accession>
<protein>
    <submittedName>
        <fullName evidence="1">Uncharacterized protein</fullName>
    </submittedName>
</protein>
<reference evidence="2" key="1">
    <citation type="journal article" date="2020" name="Genome Biol.">
        <title>Gamete binning: chromosome-level and haplotype-resolved genome assembly enabled by high-throughput single-cell sequencing of gamete genomes.</title>
        <authorList>
            <person name="Campoy J.A."/>
            <person name="Sun H."/>
            <person name="Goel M."/>
            <person name="Jiao W.-B."/>
            <person name="Folz-Donahue K."/>
            <person name="Wang N."/>
            <person name="Rubio M."/>
            <person name="Liu C."/>
            <person name="Kukat C."/>
            <person name="Ruiz D."/>
            <person name="Huettel B."/>
            <person name="Schneeberger K."/>
        </authorList>
    </citation>
    <scope>NUCLEOTIDE SEQUENCE [LARGE SCALE GENOMIC DNA]</scope>
    <source>
        <strain evidence="2">cv. Rojo Pasion</strain>
    </source>
</reference>
<evidence type="ECO:0000313" key="2">
    <source>
        <dbReference type="Proteomes" id="UP000507245"/>
    </source>
</evidence>
<dbReference type="EMBL" id="CAEKKB010000006">
    <property type="protein sequence ID" value="CAB4315883.1"/>
    <property type="molecule type" value="Genomic_DNA"/>
</dbReference>
<dbReference type="PANTHER" id="PTHR36746">
    <property type="entry name" value="BNAC04G51760D PROTEIN"/>
    <property type="match status" value="1"/>
</dbReference>
<organism evidence="1 2">
    <name type="scientific">Prunus armeniaca</name>
    <name type="common">Apricot</name>
    <name type="synonym">Armeniaca vulgaris</name>
    <dbReference type="NCBI Taxonomy" id="36596"/>
    <lineage>
        <taxon>Eukaryota</taxon>
        <taxon>Viridiplantae</taxon>
        <taxon>Streptophyta</taxon>
        <taxon>Embryophyta</taxon>
        <taxon>Tracheophyta</taxon>
        <taxon>Spermatophyta</taxon>
        <taxon>Magnoliopsida</taxon>
        <taxon>eudicotyledons</taxon>
        <taxon>Gunneridae</taxon>
        <taxon>Pentapetalae</taxon>
        <taxon>rosids</taxon>
        <taxon>fabids</taxon>
        <taxon>Rosales</taxon>
        <taxon>Rosaceae</taxon>
        <taxon>Amygdaloideae</taxon>
        <taxon>Amygdaleae</taxon>
        <taxon>Prunus</taxon>
    </lineage>
</organism>